<dbReference type="AlphaFoldDB" id="A0A922I2Z2"/>
<comment type="caution">
    <text evidence="2">The sequence shown here is derived from an EMBL/GenBank/DDBJ whole genome shotgun (WGS) entry which is preliminary data.</text>
</comment>
<reference evidence="2" key="2">
    <citation type="journal article" date="2022" name="Res Sq">
        <title>Comparative Genomics Reveals Insights into the Divergent Evolution of Astigmatic Mites and Household Pest Adaptations.</title>
        <authorList>
            <person name="Xiong Q."/>
            <person name="Wan A.T.-Y."/>
            <person name="Liu X.-Y."/>
            <person name="Fung C.S.-H."/>
            <person name="Xiao X."/>
            <person name="Malainual N."/>
            <person name="Hou J."/>
            <person name="Wang L."/>
            <person name="Wang M."/>
            <person name="Yang K."/>
            <person name="Cui Y."/>
            <person name="Leung E."/>
            <person name="Nong W."/>
            <person name="Shin S.-K."/>
            <person name="Au S."/>
            <person name="Jeong K.Y."/>
            <person name="Chew F.T."/>
            <person name="Hui J."/>
            <person name="Leung T.F."/>
            <person name="Tungtrongchitr A."/>
            <person name="Zhong N."/>
            <person name="Liu Z."/>
            <person name="Tsui S."/>
        </authorList>
    </citation>
    <scope>NUCLEOTIDE SEQUENCE</scope>
    <source>
        <strain evidence="2">Derf</strain>
        <tissue evidence="2">Whole organism</tissue>
    </source>
</reference>
<protein>
    <submittedName>
        <fullName evidence="2">Uncharacterized protein</fullName>
    </submittedName>
</protein>
<sequence length="271" mass="31801">MAEKQNEMMVKKLDENTKTNIMMKKSPSVKKMDEKTTLQTKIIESQTPGSSLSNHQEPLRDSLILFKFFSNNDDDDDNELANTFSPPYAHVQPTSKTPIMDRNPMFSGLINNFIKTILPVKRQIINNDDVYNNVDVDDDDDNHSIDHSIDDDHHHHDSDGHPSLRDRLTFILFKLPTKQQPKINPLQRLRHQNQSTQTTAPFMHITKLPKMMKQPFFPFHRRTTSSTTTTEDNNANQRLNQMHYELNQIRRQQLRLLRRIGRLIRDFEQTN</sequence>
<organism evidence="2 3">
    <name type="scientific">Dermatophagoides farinae</name>
    <name type="common">American house dust mite</name>
    <dbReference type="NCBI Taxonomy" id="6954"/>
    <lineage>
        <taxon>Eukaryota</taxon>
        <taxon>Metazoa</taxon>
        <taxon>Ecdysozoa</taxon>
        <taxon>Arthropoda</taxon>
        <taxon>Chelicerata</taxon>
        <taxon>Arachnida</taxon>
        <taxon>Acari</taxon>
        <taxon>Acariformes</taxon>
        <taxon>Sarcoptiformes</taxon>
        <taxon>Astigmata</taxon>
        <taxon>Psoroptidia</taxon>
        <taxon>Analgoidea</taxon>
        <taxon>Pyroglyphidae</taxon>
        <taxon>Dermatophagoidinae</taxon>
        <taxon>Dermatophagoides</taxon>
    </lineage>
</organism>
<evidence type="ECO:0000256" key="1">
    <source>
        <dbReference type="SAM" id="MobiDB-lite"/>
    </source>
</evidence>
<gene>
    <name evidence="2" type="ORF">DERF_005191</name>
</gene>
<accession>A0A922I2Z2</accession>
<proteinExistence type="predicted"/>
<reference evidence="2" key="1">
    <citation type="submission" date="2013-05" db="EMBL/GenBank/DDBJ databases">
        <authorList>
            <person name="Yim A.K.Y."/>
            <person name="Chan T.F."/>
            <person name="Ji K.M."/>
            <person name="Liu X.Y."/>
            <person name="Zhou J.W."/>
            <person name="Li R.Q."/>
            <person name="Yang K.Y."/>
            <person name="Li J."/>
            <person name="Li M."/>
            <person name="Law P.T.W."/>
            <person name="Wu Y.L."/>
            <person name="Cai Z.L."/>
            <person name="Qin H."/>
            <person name="Bao Y."/>
            <person name="Leung R.K.K."/>
            <person name="Ng P.K.S."/>
            <person name="Zou J."/>
            <person name="Zhong X.J."/>
            <person name="Ran P.X."/>
            <person name="Zhong N.S."/>
            <person name="Liu Z.G."/>
            <person name="Tsui S.K.W."/>
        </authorList>
    </citation>
    <scope>NUCLEOTIDE SEQUENCE</scope>
    <source>
        <strain evidence="2">Derf</strain>
        <tissue evidence="2">Whole organism</tissue>
    </source>
</reference>
<evidence type="ECO:0000313" key="2">
    <source>
        <dbReference type="EMBL" id="KAH9521542.1"/>
    </source>
</evidence>
<feature type="region of interest" description="Disordered" evidence="1">
    <location>
        <begin position="142"/>
        <end position="161"/>
    </location>
</feature>
<dbReference type="Proteomes" id="UP000790347">
    <property type="component" value="Unassembled WGS sequence"/>
</dbReference>
<keyword evidence="3" id="KW-1185">Reference proteome</keyword>
<evidence type="ECO:0000313" key="3">
    <source>
        <dbReference type="Proteomes" id="UP000790347"/>
    </source>
</evidence>
<name>A0A922I2Z2_DERFA</name>
<dbReference type="EMBL" id="ASGP02000002">
    <property type="protein sequence ID" value="KAH9521542.1"/>
    <property type="molecule type" value="Genomic_DNA"/>
</dbReference>